<feature type="transmembrane region" description="Helical" evidence="1">
    <location>
        <begin position="64"/>
        <end position="85"/>
    </location>
</feature>
<sequence length="154" mass="17193">MAPKKPYLGAGFLTFLGINWVQGSILGPMMMFAPRLFFSINKQIGLLVGDSPELLDRLAEESHFGTRFLGAAIVTLETVLCYLIYTKPESRDLYLLNFFWMLTSGTGGLLFYWDTGMKCGLPLVAQSAFWGVGYWMLYQNPPVKNAPLAKAIHS</sequence>
<protein>
    <submittedName>
        <fullName evidence="2">Uncharacterized protein</fullName>
    </submittedName>
</protein>
<evidence type="ECO:0000256" key="1">
    <source>
        <dbReference type="SAM" id="Phobius"/>
    </source>
</evidence>
<accession>A0A812JMD4</accession>
<keyword evidence="3" id="KW-1185">Reference proteome</keyword>
<evidence type="ECO:0000313" key="3">
    <source>
        <dbReference type="Proteomes" id="UP000604046"/>
    </source>
</evidence>
<comment type="caution">
    <text evidence="2">The sequence shown here is derived from an EMBL/GenBank/DDBJ whole genome shotgun (WGS) entry which is preliminary data.</text>
</comment>
<feature type="transmembrane region" description="Helical" evidence="1">
    <location>
        <begin position="94"/>
        <end position="113"/>
    </location>
</feature>
<reference evidence="2" key="1">
    <citation type="submission" date="2021-02" db="EMBL/GenBank/DDBJ databases">
        <authorList>
            <person name="Dougan E. K."/>
            <person name="Rhodes N."/>
            <person name="Thang M."/>
            <person name="Chan C."/>
        </authorList>
    </citation>
    <scope>NUCLEOTIDE SEQUENCE</scope>
</reference>
<dbReference type="AlphaFoldDB" id="A0A812JMD4"/>
<name>A0A812JMD4_9DINO</name>
<proteinExistence type="predicted"/>
<keyword evidence="1" id="KW-1133">Transmembrane helix</keyword>
<dbReference type="Proteomes" id="UP000604046">
    <property type="component" value="Unassembled WGS sequence"/>
</dbReference>
<keyword evidence="1" id="KW-0472">Membrane</keyword>
<dbReference type="EMBL" id="CAJNDS010000469">
    <property type="protein sequence ID" value="CAE7209339.1"/>
    <property type="molecule type" value="Genomic_DNA"/>
</dbReference>
<keyword evidence="1" id="KW-0812">Transmembrane</keyword>
<gene>
    <name evidence="2" type="ORF">SNAT2548_LOCUS6906</name>
</gene>
<organism evidence="2 3">
    <name type="scientific">Symbiodinium natans</name>
    <dbReference type="NCBI Taxonomy" id="878477"/>
    <lineage>
        <taxon>Eukaryota</taxon>
        <taxon>Sar</taxon>
        <taxon>Alveolata</taxon>
        <taxon>Dinophyceae</taxon>
        <taxon>Suessiales</taxon>
        <taxon>Symbiodiniaceae</taxon>
        <taxon>Symbiodinium</taxon>
    </lineage>
</organism>
<evidence type="ECO:0000313" key="2">
    <source>
        <dbReference type="EMBL" id="CAE7209339.1"/>
    </source>
</evidence>